<accession>A0ABV0X1P9</accession>
<comment type="caution">
    <text evidence="2">The sequence shown here is derived from an EMBL/GenBank/DDBJ whole genome shotgun (WGS) entry which is preliminary data.</text>
</comment>
<feature type="non-terminal residue" evidence="2">
    <location>
        <position position="1"/>
    </location>
</feature>
<keyword evidence="3" id="KW-1185">Reference proteome</keyword>
<protein>
    <submittedName>
        <fullName evidence="2">Uncharacterized protein</fullName>
    </submittedName>
</protein>
<reference evidence="2 3" key="1">
    <citation type="submission" date="2021-06" db="EMBL/GenBank/DDBJ databases">
        <authorList>
            <person name="Palmer J.M."/>
        </authorList>
    </citation>
    <scope>NUCLEOTIDE SEQUENCE [LARGE SCALE GENOMIC DNA]</scope>
    <source>
        <strain evidence="2 3">XR_2019</strain>
        <tissue evidence="2">Muscle</tissue>
    </source>
</reference>
<evidence type="ECO:0000313" key="2">
    <source>
        <dbReference type="EMBL" id="MEQ2275815.1"/>
    </source>
</evidence>
<gene>
    <name evidence="2" type="ORF">XENORESO_009229</name>
</gene>
<dbReference type="Proteomes" id="UP001444071">
    <property type="component" value="Unassembled WGS sequence"/>
</dbReference>
<feature type="region of interest" description="Disordered" evidence="1">
    <location>
        <begin position="1"/>
        <end position="30"/>
    </location>
</feature>
<evidence type="ECO:0000313" key="3">
    <source>
        <dbReference type="Proteomes" id="UP001444071"/>
    </source>
</evidence>
<evidence type="ECO:0000256" key="1">
    <source>
        <dbReference type="SAM" id="MobiDB-lite"/>
    </source>
</evidence>
<name>A0ABV0X1P9_9TELE</name>
<organism evidence="2 3">
    <name type="scientific">Xenotaenia resolanae</name>
    <dbReference type="NCBI Taxonomy" id="208358"/>
    <lineage>
        <taxon>Eukaryota</taxon>
        <taxon>Metazoa</taxon>
        <taxon>Chordata</taxon>
        <taxon>Craniata</taxon>
        <taxon>Vertebrata</taxon>
        <taxon>Euteleostomi</taxon>
        <taxon>Actinopterygii</taxon>
        <taxon>Neopterygii</taxon>
        <taxon>Teleostei</taxon>
        <taxon>Neoteleostei</taxon>
        <taxon>Acanthomorphata</taxon>
        <taxon>Ovalentaria</taxon>
        <taxon>Atherinomorphae</taxon>
        <taxon>Cyprinodontiformes</taxon>
        <taxon>Goodeidae</taxon>
        <taxon>Xenotaenia</taxon>
    </lineage>
</organism>
<proteinExistence type="predicted"/>
<feature type="compositionally biased region" description="Basic and acidic residues" evidence="1">
    <location>
        <begin position="13"/>
        <end position="26"/>
    </location>
</feature>
<dbReference type="EMBL" id="JAHRIM010082953">
    <property type="protein sequence ID" value="MEQ2275815.1"/>
    <property type="molecule type" value="Genomic_DNA"/>
</dbReference>
<sequence length="72" mass="7734">LAAANVRQPEPNTPDKQRNPSREKTAQSRCFSSHCLRGTTRTTVSQDGEGSKKAPGQNVLICLLCANLPRGA</sequence>